<dbReference type="Proteomes" id="UP000178977">
    <property type="component" value="Unassembled WGS sequence"/>
</dbReference>
<dbReference type="STRING" id="1802281.A3A44_00715"/>
<dbReference type="SUPFAM" id="SSF53756">
    <property type="entry name" value="UDP-Glycosyltransferase/glycogen phosphorylase"/>
    <property type="match status" value="1"/>
</dbReference>
<sequence>MRFMVTNFAYGTGPYLRTTELAIAVNRERETRGLERWGTIVPLVYGEEQRRVMTEEFHDYDRAHPGELFLDAPLGAILSSVFYGGDTAYAEALRIWVDTFAAASARAHAHLRGSLELETLSGEARTIANVDYAMEVSRAPRLRYGVAPIANATFGYISEILEHVLGEPASRIAVDRTLVREAMRIASAIERDAAWHGLAEPSTFSYLPGRSRRYPVEEAIPPTIPSPSPDHAPMAEGIYVTVTGIPGLERLYREAETLGLKLYANNPGAVPKSERRLPQVIANPKIKFQFARSGWGSVWLSQLSGTPLVVPDFDPADDPEIYFNNRCIEMLGLGIVWRGQSLAEILTEAERIRPGIQKRNRNLEQRFGTLDGNRYAAQRIIDKFPIL</sequence>
<accession>A0A1G2LAN1</accession>
<gene>
    <name evidence="1" type="ORF">A3A44_00715</name>
</gene>
<dbReference type="AlphaFoldDB" id="A0A1G2LAN1"/>
<name>A0A1G2LAN1_9BACT</name>
<evidence type="ECO:0000313" key="2">
    <source>
        <dbReference type="Proteomes" id="UP000178977"/>
    </source>
</evidence>
<protein>
    <recommendedName>
        <fullName evidence="3">Glycosyl transferase family 1 domain-containing protein</fullName>
    </recommendedName>
</protein>
<evidence type="ECO:0000313" key="1">
    <source>
        <dbReference type="EMBL" id="OHA08686.1"/>
    </source>
</evidence>
<proteinExistence type="predicted"/>
<dbReference type="EMBL" id="MHQT01000036">
    <property type="protein sequence ID" value="OHA08686.1"/>
    <property type="molecule type" value="Genomic_DNA"/>
</dbReference>
<comment type="caution">
    <text evidence="1">The sequence shown here is derived from an EMBL/GenBank/DDBJ whole genome shotgun (WGS) entry which is preliminary data.</text>
</comment>
<reference evidence="1 2" key="1">
    <citation type="journal article" date="2016" name="Nat. Commun.">
        <title>Thousands of microbial genomes shed light on interconnected biogeochemical processes in an aquifer system.</title>
        <authorList>
            <person name="Anantharaman K."/>
            <person name="Brown C.T."/>
            <person name="Hug L.A."/>
            <person name="Sharon I."/>
            <person name="Castelle C.J."/>
            <person name="Probst A.J."/>
            <person name="Thomas B.C."/>
            <person name="Singh A."/>
            <person name="Wilkins M.J."/>
            <person name="Karaoz U."/>
            <person name="Brodie E.L."/>
            <person name="Williams K.H."/>
            <person name="Hubbard S.S."/>
            <person name="Banfield J.F."/>
        </authorList>
    </citation>
    <scope>NUCLEOTIDE SEQUENCE [LARGE SCALE GENOMIC DNA]</scope>
</reference>
<evidence type="ECO:0008006" key="3">
    <source>
        <dbReference type="Google" id="ProtNLM"/>
    </source>
</evidence>
<organism evidence="1 2">
    <name type="scientific">Candidatus Sungbacteria bacterium RIFCSPLOWO2_01_FULL_60_25</name>
    <dbReference type="NCBI Taxonomy" id="1802281"/>
    <lineage>
        <taxon>Bacteria</taxon>
        <taxon>Candidatus Sungiibacteriota</taxon>
    </lineage>
</organism>